<dbReference type="PANTHER" id="PTHR21633">
    <property type="entry name" value="IQ MOTIF CONTAINING F"/>
    <property type="match status" value="1"/>
</dbReference>
<evidence type="ECO:0000313" key="2">
    <source>
        <dbReference type="Proteomes" id="UP000005225"/>
    </source>
</evidence>
<dbReference type="KEGG" id="oga:100941871"/>
<dbReference type="GeneID" id="100941871"/>
<evidence type="ECO:0000313" key="1">
    <source>
        <dbReference type="Ensembl" id="ENSOGAP00000002857.2"/>
    </source>
</evidence>
<dbReference type="HOGENOM" id="CLU_114989_2_0_1"/>
<dbReference type="eggNOG" id="ENOG502T3TE">
    <property type="taxonomic scope" value="Eukaryota"/>
</dbReference>
<dbReference type="AlphaFoldDB" id="H0WMA6"/>
<dbReference type="Ensembl" id="ENSOGAT00000003200.2">
    <property type="protein sequence ID" value="ENSOGAP00000002857.2"/>
    <property type="gene ID" value="ENSOGAG00000003197.2"/>
</dbReference>
<dbReference type="CTD" id="401067"/>
<dbReference type="EMBL" id="AAQR03061655">
    <property type="status" value="NOT_ANNOTATED_CDS"/>
    <property type="molecule type" value="Genomic_DNA"/>
</dbReference>
<dbReference type="GO" id="GO:0005516">
    <property type="term" value="F:calmodulin binding"/>
    <property type="evidence" value="ECO:0007669"/>
    <property type="project" value="TreeGrafter"/>
</dbReference>
<reference evidence="1" key="2">
    <citation type="submission" date="2025-08" db="UniProtKB">
        <authorList>
            <consortium name="Ensembl"/>
        </authorList>
    </citation>
    <scope>IDENTIFICATION</scope>
</reference>
<dbReference type="Gene3D" id="1.20.5.190">
    <property type="match status" value="1"/>
</dbReference>
<dbReference type="SMART" id="SM00015">
    <property type="entry name" value="IQ"/>
    <property type="match status" value="3"/>
</dbReference>
<dbReference type="OrthoDB" id="9837193at2759"/>
<dbReference type="InterPro" id="IPR000048">
    <property type="entry name" value="IQ_motif_EF-hand-BS"/>
</dbReference>
<dbReference type="GeneTree" id="ENSGT00390000004641"/>
<dbReference type="Pfam" id="PF00612">
    <property type="entry name" value="IQ"/>
    <property type="match status" value="3"/>
</dbReference>
<accession>H0WMA6</accession>
<keyword evidence="2" id="KW-1185">Reference proteome</keyword>
<organism evidence="1 2">
    <name type="scientific">Otolemur garnettii</name>
    <name type="common">Small-eared galago</name>
    <name type="synonym">Garnett's greater bushbaby</name>
    <dbReference type="NCBI Taxonomy" id="30611"/>
    <lineage>
        <taxon>Eukaryota</taxon>
        <taxon>Metazoa</taxon>
        <taxon>Chordata</taxon>
        <taxon>Craniata</taxon>
        <taxon>Vertebrata</taxon>
        <taxon>Euteleostomi</taxon>
        <taxon>Mammalia</taxon>
        <taxon>Eutheria</taxon>
        <taxon>Euarchontoglires</taxon>
        <taxon>Primates</taxon>
        <taxon>Strepsirrhini</taxon>
        <taxon>Lorisiformes</taxon>
        <taxon>Galagidae</taxon>
        <taxon>Otolemur</taxon>
    </lineage>
</organism>
<dbReference type="RefSeq" id="XP_003789404.1">
    <property type="nucleotide sequence ID" value="XM_003789356.1"/>
</dbReference>
<name>H0WMA6_OTOGA</name>
<proteinExistence type="predicted"/>
<dbReference type="OMA" id="WQCHRRY"/>
<sequence>MGNKFCKLLPDQNARDKKRQQKLLLAKRHIKRVRAARQIQAWWRGILVRRILLVAALRAWTIQCWWRTVLQRQITKRRQTMLRIYTVQEHAAVKLQSWMRMWQCRHCYCQICNTLCLFQVQESNLAFQDDGFLRVQYGITSKQPEFHIEILSV</sequence>
<dbReference type="Proteomes" id="UP000005225">
    <property type="component" value="Unassembled WGS sequence"/>
</dbReference>
<reference evidence="2" key="1">
    <citation type="submission" date="2011-03" db="EMBL/GenBank/DDBJ databases">
        <title>Version 3 of the genome sequence of Otolemur garnettii (Bushbaby).</title>
        <authorList>
            <consortium name="The Broad Institute Genome Sequencing Platform"/>
            <person name="Di Palma F."/>
            <person name="Johnson J."/>
            <person name="Lander E.S."/>
            <person name="Lindblad-Toh K."/>
            <person name="Jaffe D.B."/>
            <person name="Gnerre S."/>
            <person name="MacCallum I."/>
            <person name="Przybylski D."/>
            <person name="Ribeiro F.J."/>
            <person name="Burton J.N."/>
            <person name="Walker B.J."/>
            <person name="Sharpe T."/>
            <person name="Hall G."/>
        </authorList>
    </citation>
    <scope>NUCLEOTIDE SEQUENCE [LARGE SCALE GENOMIC DNA]</scope>
</reference>
<gene>
    <name evidence="1" type="primary">IQCF3</name>
</gene>
<dbReference type="PANTHER" id="PTHR21633:SF5">
    <property type="entry name" value="IQ DOMAIN-CONTAINING PROTEIN F3"/>
    <property type="match status" value="1"/>
</dbReference>
<dbReference type="InParanoid" id="H0WMA6"/>
<dbReference type="InterPro" id="IPR039887">
    <property type="entry name" value="IQCF"/>
</dbReference>
<reference evidence="1" key="3">
    <citation type="submission" date="2025-09" db="UniProtKB">
        <authorList>
            <consortium name="Ensembl"/>
        </authorList>
    </citation>
    <scope>IDENTIFICATION</scope>
</reference>
<protein>
    <submittedName>
        <fullName evidence="1">IQ motif containing F3</fullName>
    </submittedName>
</protein>